<protein>
    <submittedName>
        <fullName evidence="1">Uncharacterized protein</fullName>
    </submittedName>
</protein>
<name>A0A1I1ATN9_9PSEU</name>
<dbReference type="EMBL" id="FOKG01000010">
    <property type="protein sequence ID" value="SFB39683.1"/>
    <property type="molecule type" value="Genomic_DNA"/>
</dbReference>
<gene>
    <name evidence="1" type="ORF">SAMN05216266_1109</name>
</gene>
<proteinExistence type="predicted"/>
<sequence>MSIRINRGSGEQEPLQAGERACTVHMGDGSIWRIAGDIPHHIDRQVELVERHLHRGRVEHELLAVIRQVVADAERSEYRAAPTASPARSDLPVSWYGQVAYTAGTGGLFF</sequence>
<evidence type="ECO:0000313" key="2">
    <source>
        <dbReference type="Proteomes" id="UP000243799"/>
    </source>
</evidence>
<reference evidence="2" key="1">
    <citation type="submission" date="2016-10" db="EMBL/GenBank/DDBJ databases">
        <authorList>
            <person name="Varghese N."/>
            <person name="Submissions S."/>
        </authorList>
    </citation>
    <scope>NUCLEOTIDE SEQUENCE [LARGE SCALE GENOMIC DNA]</scope>
    <source>
        <strain evidence="2">CGMCC 4.3568</strain>
    </source>
</reference>
<evidence type="ECO:0000313" key="1">
    <source>
        <dbReference type="EMBL" id="SFB39683.1"/>
    </source>
</evidence>
<dbReference type="Proteomes" id="UP000243799">
    <property type="component" value="Unassembled WGS sequence"/>
</dbReference>
<dbReference type="STRING" id="490629.SAMN05216266_1109"/>
<organism evidence="1 2">
    <name type="scientific">Amycolatopsis marina</name>
    <dbReference type="NCBI Taxonomy" id="490629"/>
    <lineage>
        <taxon>Bacteria</taxon>
        <taxon>Bacillati</taxon>
        <taxon>Actinomycetota</taxon>
        <taxon>Actinomycetes</taxon>
        <taxon>Pseudonocardiales</taxon>
        <taxon>Pseudonocardiaceae</taxon>
        <taxon>Amycolatopsis</taxon>
    </lineage>
</organism>
<dbReference type="RefSeq" id="WP_091674299.1">
    <property type="nucleotide sequence ID" value="NZ_FOKG01000010.1"/>
</dbReference>
<dbReference type="AlphaFoldDB" id="A0A1I1ATN9"/>
<keyword evidence="2" id="KW-1185">Reference proteome</keyword>
<accession>A0A1I1ATN9</accession>